<evidence type="ECO:0000313" key="3">
    <source>
        <dbReference type="Proteomes" id="UP000256345"/>
    </source>
</evidence>
<evidence type="ECO:0000313" key="2">
    <source>
        <dbReference type="EMBL" id="REG23606.1"/>
    </source>
</evidence>
<organism evidence="2 3">
    <name type="scientific">Archangium gephyra</name>
    <dbReference type="NCBI Taxonomy" id="48"/>
    <lineage>
        <taxon>Bacteria</taxon>
        <taxon>Pseudomonadati</taxon>
        <taxon>Myxococcota</taxon>
        <taxon>Myxococcia</taxon>
        <taxon>Myxococcales</taxon>
        <taxon>Cystobacterineae</taxon>
        <taxon>Archangiaceae</taxon>
        <taxon>Archangium</taxon>
    </lineage>
</organism>
<comment type="caution">
    <text evidence="2">The sequence shown here is derived from an EMBL/GenBank/DDBJ whole genome shotgun (WGS) entry which is preliminary data.</text>
</comment>
<dbReference type="EMBL" id="QUMU01000016">
    <property type="protein sequence ID" value="REG23606.1"/>
    <property type="molecule type" value="Genomic_DNA"/>
</dbReference>
<gene>
    <name evidence="2" type="ORF">ATI61_11676</name>
</gene>
<feature type="region of interest" description="Disordered" evidence="1">
    <location>
        <begin position="99"/>
        <end position="118"/>
    </location>
</feature>
<evidence type="ECO:0000256" key="1">
    <source>
        <dbReference type="SAM" id="MobiDB-lite"/>
    </source>
</evidence>
<dbReference type="Proteomes" id="UP000256345">
    <property type="component" value="Unassembled WGS sequence"/>
</dbReference>
<evidence type="ECO:0008006" key="4">
    <source>
        <dbReference type="Google" id="ProtNLM"/>
    </source>
</evidence>
<dbReference type="InterPro" id="IPR018715">
    <property type="entry name" value="DUF2239"/>
</dbReference>
<accession>A0ABX9JPA7</accession>
<sequence>MLDFTRVIQFPPGDLTAAEKEPGMGEENHRNYTGFAGHRLIASGELTEVALKAKEWLDRGESAPILIFEDETGTPVDLDFRGTLYEFLDKLAKKRARRAEAEEAPEETKRSGPGRPKLGVVSREVSLLPRHWDWLNSQPGGASVTLRKLVEEAKRNSVGADRARRSQEAAYKFMSIMAGDFPGFEEASRAFFANNPERFEQLIQPWPEDVREHVRRLVAIARRDLENAAP</sequence>
<proteinExistence type="predicted"/>
<keyword evidence="3" id="KW-1185">Reference proteome</keyword>
<dbReference type="Pfam" id="PF09998">
    <property type="entry name" value="DUF2239"/>
    <property type="match status" value="1"/>
</dbReference>
<protein>
    <recommendedName>
        <fullName evidence="4">DUF2239 domain-containing protein</fullName>
    </recommendedName>
</protein>
<feature type="compositionally biased region" description="Basic and acidic residues" evidence="1">
    <location>
        <begin position="99"/>
        <end position="110"/>
    </location>
</feature>
<reference evidence="2 3" key="1">
    <citation type="submission" date="2018-08" db="EMBL/GenBank/DDBJ databases">
        <title>Genomic Encyclopedia of Archaeal and Bacterial Type Strains, Phase II (KMG-II): from individual species to whole genera.</title>
        <authorList>
            <person name="Goeker M."/>
        </authorList>
    </citation>
    <scope>NUCLEOTIDE SEQUENCE [LARGE SCALE GENOMIC DNA]</scope>
    <source>
        <strain evidence="2 3">DSM 2261</strain>
    </source>
</reference>
<name>A0ABX9JPA7_9BACT</name>